<gene>
    <name evidence="1" type="ORF">HMPREF1051_0702</name>
</gene>
<organism evidence="1 2">
    <name type="scientific">Neisseria sicca VK64</name>
    <dbReference type="NCBI Taxonomy" id="1095748"/>
    <lineage>
        <taxon>Bacteria</taxon>
        <taxon>Pseudomonadati</taxon>
        <taxon>Pseudomonadota</taxon>
        <taxon>Betaproteobacteria</taxon>
        <taxon>Neisseriales</taxon>
        <taxon>Neisseriaceae</taxon>
        <taxon>Neisseria</taxon>
    </lineage>
</organism>
<protein>
    <submittedName>
        <fullName evidence="1">Uncharacterized protein</fullName>
    </submittedName>
</protein>
<comment type="caution">
    <text evidence="1">The sequence shown here is derived from an EMBL/GenBank/DDBJ whole genome shotgun (WGS) entry which is preliminary data.</text>
</comment>
<name>I2NQK8_NEISI</name>
<reference evidence="1 2" key="1">
    <citation type="submission" date="2012-04" db="EMBL/GenBank/DDBJ databases">
        <authorList>
            <person name="Harkins D.M."/>
            <person name="Madupu R."/>
            <person name="Durkin A.S."/>
            <person name="Torralba M."/>
            <person name="Methe B."/>
            <person name="Sutton G.G."/>
            <person name="Nelson K.E."/>
        </authorList>
    </citation>
    <scope>NUCLEOTIDE SEQUENCE [LARGE SCALE GENOMIC DNA]</scope>
    <source>
        <strain evidence="1 2">VK64</strain>
    </source>
</reference>
<dbReference type="Proteomes" id="UP000004473">
    <property type="component" value="Unassembled WGS sequence"/>
</dbReference>
<proteinExistence type="predicted"/>
<dbReference type="AlphaFoldDB" id="I2NQK8"/>
<accession>I2NQK8</accession>
<evidence type="ECO:0000313" key="1">
    <source>
        <dbReference type="EMBL" id="EIG28119.1"/>
    </source>
</evidence>
<dbReference type="EMBL" id="AJMT01000119">
    <property type="protein sequence ID" value="EIG28119.1"/>
    <property type="molecule type" value="Genomic_DNA"/>
</dbReference>
<sequence length="41" mass="4959">MIADYTIFKAFTQAEGYTFLYSTNWKMSCRYISFRRPLSLH</sequence>
<evidence type="ECO:0000313" key="2">
    <source>
        <dbReference type="Proteomes" id="UP000004473"/>
    </source>
</evidence>